<dbReference type="InParanoid" id="A5DJM7"/>
<evidence type="ECO:0000256" key="1">
    <source>
        <dbReference type="ARBA" id="ARBA00004123"/>
    </source>
</evidence>
<feature type="domain" description="C2H2-type" evidence="11">
    <location>
        <begin position="726"/>
        <end position="753"/>
    </location>
</feature>
<keyword evidence="13" id="KW-1185">Reference proteome</keyword>
<keyword evidence="3" id="KW-0677">Repeat</keyword>
<dbReference type="GO" id="GO:0000981">
    <property type="term" value="F:DNA-binding transcription factor activity, RNA polymerase II-specific"/>
    <property type="evidence" value="ECO:0007669"/>
    <property type="project" value="InterPro"/>
</dbReference>
<keyword evidence="7" id="KW-0804">Transcription</keyword>
<dbReference type="Pfam" id="PF00096">
    <property type="entry name" value="zf-C2H2"/>
    <property type="match status" value="2"/>
</dbReference>
<dbReference type="EMBL" id="CH408158">
    <property type="protein sequence ID" value="EDK39380.2"/>
    <property type="molecule type" value="Genomic_DNA"/>
</dbReference>
<evidence type="ECO:0000256" key="5">
    <source>
        <dbReference type="ARBA" id="ARBA00022833"/>
    </source>
</evidence>
<dbReference type="AlphaFoldDB" id="A5DJM7"/>
<dbReference type="InterPro" id="IPR051059">
    <property type="entry name" value="VerF-like"/>
</dbReference>
<feature type="region of interest" description="Disordered" evidence="10">
    <location>
        <begin position="535"/>
        <end position="623"/>
    </location>
</feature>
<name>A5DJM7_PICGU</name>
<dbReference type="PANTHER" id="PTHR40626">
    <property type="entry name" value="MIP31509P"/>
    <property type="match status" value="1"/>
</dbReference>
<dbReference type="GO" id="GO:0000785">
    <property type="term" value="C:chromatin"/>
    <property type="evidence" value="ECO:0007669"/>
    <property type="project" value="TreeGrafter"/>
</dbReference>
<dbReference type="FunFam" id="3.30.160.60:FF:000141">
    <property type="entry name" value="C2H2 zinc finger protein"/>
    <property type="match status" value="1"/>
</dbReference>
<dbReference type="HOGENOM" id="CLU_365280_0_0_1"/>
<feature type="compositionally biased region" description="Polar residues" evidence="10">
    <location>
        <begin position="583"/>
        <end position="595"/>
    </location>
</feature>
<dbReference type="VEuPathDB" id="FungiDB:PGUG_03478"/>
<feature type="region of interest" description="Disordered" evidence="10">
    <location>
        <begin position="307"/>
        <end position="414"/>
    </location>
</feature>
<dbReference type="InterPro" id="IPR036236">
    <property type="entry name" value="Znf_C2H2_sf"/>
</dbReference>
<feature type="compositionally biased region" description="Polar residues" evidence="10">
    <location>
        <begin position="549"/>
        <end position="565"/>
    </location>
</feature>
<evidence type="ECO:0000256" key="8">
    <source>
        <dbReference type="ARBA" id="ARBA00023242"/>
    </source>
</evidence>
<evidence type="ECO:0000256" key="6">
    <source>
        <dbReference type="ARBA" id="ARBA00023015"/>
    </source>
</evidence>
<keyword evidence="8" id="KW-0539">Nucleus</keyword>
<dbReference type="GO" id="GO:0008270">
    <property type="term" value="F:zinc ion binding"/>
    <property type="evidence" value="ECO:0007669"/>
    <property type="project" value="UniProtKB-KW"/>
</dbReference>
<dbReference type="PROSITE" id="PS50157">
    <property type="entry name" value="ZINC_FINGER_C2H2_2"/>
    <property type="match status" value="2"/>
</dbReference>
<dbReference type="KEGG" id="pgu:PGUG_03478"/>
<accession>A5DJM7</accession>
<organism evidence="12 13">
    <name type="scientific">Meyerozyma guilliermondii (strain ATCC 6260 / CBS 566 / DSM 6381 / JCM 1539 / NBRC 10279 / NRRL Y-324)</name>
    <name type="common">Yeast</name>
    <name type="synonym">Candida guilliermondii</name>
    <dbReference type="NCBI Taxonomy" id="294746"/>
    <lineage>
        <taxon>Eukaryota</taxon>
        <taxon>Fungi</taxon>
        <taxon>Dikarya</taxon>
        <taxon>Ascomycota</taxon>
        <taxon>Saccharomycotina</taxon>
        <taxon>Pichiomycetes</taxon>
        <taxon>Debaryomycetaceae</taxon>
        <taxon>Meyerozyma</taxon>
    </lineage>
</organism>
<dbReference type="STRING" id="294746.A5DJM7"/>
<dbReference type="PROSITE" id="PS00028">
    <property type="entry name" value="ZINC_FINGER_C2H2_1"/>
    <property type="match status" value="2"/>
</dbReference>
<feature type="region of interest" description="Disordered" evidence="10">
    <location>
        <begin position="1"/>
        <end position="58"/>
    </location>
</feature>
<evidence type="ECO:0000256" key="3">
    <source>
        <dbReference type="ARBA" id="ARBA00022737"/>
    </source>
</evidence>
<evidence type="ECO:0000256" key="7">
    <source>
        <dbReference type="ARBA" id="ARBA00023163"/>
    </source>
</evidence>
<gene>
    <name evidence="12" type="ORF">PGUG_03478</name>
</gene>
<sequence>MERLYQFPSRDRSHPDPMRTNSETGGSFVTAKPSSSHEPNGFVDQWSNSPYPEVNSTAPDYDMGDEPGFRGAENGFYGATDMGDGTAMDEDRVNATPHSQYMQDFDLPMENHVKVPGAFYDEVIEDSFVPAGKTLHGGFLPSKFSQPVFPSQSSVLASAPAQDGPSPMHLSSPEGNPQSFTALQGLSLDVNQNQPNEGITQNSSNSNMSGCDNGPSPSHQSIDSYTGTTLGAFVNGPSGNYNDGTYMNELSPFTTNNSLTPSAGSIHSTQPSFFSAHQFLNANSVDQGPPSAMHRPSLDLYSLRPSLDSQQSTPLSRRESGQNGRYSSFTNSISNYIPFMNDRQRPSDASSKITTPPSPSSPAPQKFTAAKSSYQDQQSRHLIRSIFKSNGPSIVNTNQDGDTSTGDLDENSNNDNINEFLIMSPKDEVAEMDFSDKKSKRSKRSIFTRFKTPTKNETVDPGAIWPDQEMKNGEVKPDPDASDMDTEAKQMFRDGYYDFMPPTMEQAPSEESIPPMYVQREPNYAALFQNVGKRRVTKTKAKQSKVKQEQVSEGESGFNSLNSMESKIKREPSLDSGELLAAKNSNNPDNSNLSIGSDRLSSASEISRSSHDTQDSEVHSTGIANASKRILGLKLMSKRKTNVRRQTPDLKDTNVEIDFKDLNLPDDTEVISGESKYRIRGRKENKEADLVDESKIFVCSYCSRRFKRQEHLKRHFRSLHTQEKPYDCEICHKKFSRSDNLNQHLKIHKLEAIENDGEEESTND</sequence>
<keyword evidence="5" id="KW-0862">Zinc</keyword>
<protein>
    <recommendedName>
        <fullName evidence="11">C2H2-type domain-containing protein</fullName>
    </recommendedName>
</protein>
<dbReference type="FunFam" id="3.30.160.60:FF:000634">
    <property type="entry name" value="Zinc finger X-chromosomal protein"/>
    <property type="match status" value="1"/>
</dbReference>
<feature type="compositionally biased region" description="Polar residues" evidence="10">
    <location>
        <begin position="173"/>
        <end position="225"/>
    </location>
</feature>
<dbReference type="RefSeq" id="XP_001484097.2">
    <property type="nucleotide sequence ID" value="XM_001484047.1"/>
</dbReference>
<evidence type="ECO:0000313" key="13">
    <source>
        <dbReference type="Proteomes" id="UP000001997"/>
    </source>
</evidence>
<evidence type="ECO:0000256" key="2">
    <source>
        <dbReference type="ARBA" id="ARBA00022723"/>
    </source>
</evidence>
<feature type="compositionally biased region" description="Basic and acidic residues" evidence="10">
    <location>
        <begin position="608"/>
        <end position="618"/>
    </location>
</feature>
<dbReference type="SUPFAM" id="SSF57667">
    <property type="entry name" value="beta-beta-alpha zinc fingers"/>
    <property type="match status" value="1"/>
</dbReference>
<feature type="compositionally biased region" description="Basic residues" evidence="10">
    <location>
        <begin position="535"/>
        <end position="545"/>
    </location>
</feature>
<feature type="compositionally biased region" description="Low complexity" evidence="10">
    <location>
        <begin position="597"/>
        <end position="607"/>
    </location>
</feature>
<evidence type="ECO:0000259" key="11">
    <source>
        <dbReference type="PROSITE" id="PS50157"/>
    </source>
</evidence>
<dbReference type="Gene3D" id="3.30.160.60">
    <property type="entry name" value="Classic Zinc Finger"/>
    <property type="match status" value="2"/>
</dbReference>
<keyword evidence="2" id="KW-0479">Metal-binding</keyword>
<feature type="compositionally biased region" description="Polar residues" evidence="10">
    <location>
        <begin position="45"/>
        <end position="58"/>
    </location>
</feature>
<dbReference type="GO" id="GO:0005634">
    <property type="term" value="C:nucleus"/>
    <property type="evidence" value="ECO:0007669"/>
    <property type="project" value="UniProtKB-SubCell"/>
</dbReference>
<feature type="region of interest" description="Disordered" evidence="10">
    <location>
        <begin position="454"/>
        <end position="484"/>
    </location>
</feature>
<evidence type="ECO:0000256" key="4">
    <source>
        <dbReference type="ARBA" id="ARBA00022771"/>
    </source>
</evidence>
<dbReference type="Proteomes" id="UP000001997">
    <property type="component" value="Unassembled WGS sequence"/>
</dbReference>
<keyword evidence="6" id="KW-0805">Transcription regulation</keyword>
<dbReference type="InterPro" id="IPR013087">
    <property type="entry name" value="Znf_C2H2_type"/>
</dbReference>
<evidence type="ECO:0000256" key="9">
    <source>
        <dbReference type="PROSITE-ProRule" id="PRU00042"/>
    </source>
</evidence>
<evidence type="ECO:0000256" key="10">
    <source>
        <dbReference type="SAM" id="MobiDB-lite"/>
    </source>
</evidence>
<feature type="compositionally biased region" description="Polar residues" evidence="10">
    <location>
        <begin position="387"/>
        <end position="406"/>
    </location>
</feature>
<feature type="domain" description="C2H2-type" evidence="11">
    <location>
        <begin position="697"/>
        <end position="725"/>
    </location>
</feature>
<proteinExistence type="predicted"/>
<feature type="compositionally biased region" description="Basic and acidic residues" evidence="10">
    <location>
        <begin position="468"/>
        <end position="479"/>
    </location>
</feature>
<feature type="region of interest" description="Disordered" evidence="10">
    <location>
        <begin position="154"/>
        <end position="225"/>
    </location>
</feature>
<dbReference type="GO" id="GO:0000978">
    <property type="term" value="F:RNA polymerase II cis-regulatory region sequence-specific DNA binding"/>
    <property type="evidence" value="ECO:0007669"/>
    <property type="project" value="InterPro"/>
</dbReference>
<dbReference type="OrthoDB" id="654211at2759"/>
<comment type="subcellular location">
    <subcellularLocation>
        <location evidence="1">Nucleus</location>
    </subcellularLocation>
</comment>
<dbReference type="eggNOG" id="KOG1721">
    <property type="taxonomic scope" value="Eukaryota"/>
</dbReference>
<dbReference type="GeneID" id="5126414"/>
<dbReference type="SMART" id="SM00355">
    <property type="entry name" value="ZnF_C2H2"/>
    <property type="match status" value="2"/>
</dbReference>
<evidence type="ECO:0000313" key="12">
    <source>
        <dbReference type="EMBL" id="EDK39380.2"/>
    </source>
</evidence>
<feature type="compositionally biased region" description="Polar residues" evidence="10">
    <location>
        <begin position="307"/>
        <end position="335"/>
    </location>
</feature>
<feature type="compositionally biased region" description="Polar residues" evidence="10">
    <location>
        <begin position="19"/>
        <end position="38"/>
    </location>
</feature>
<feature type="compositionally biased region" description="Basic and acidic residues" evidence="10">
    <location>
        <begin position="1"/>
        <end position="17"/>
    </location>
</feature>
<reference evidence="12 13" key="1">
    <citation type="journal article" date="2009" name="Nature">
        <title>Evolution of pathogenicity and sexual reproduction in eight Candida genomes.</title>
        <authorList>
            <person name="Butler G."/>
            <person name="Rasmussen M.D."/>
            <person name="Lin M.F."/>
            <person name="Santos M.A."/>
            <person name="Sakthikumar S."/>
            <person name="Munro C.A."/>
            <person name="Rheinbay E."/>
            <person name="Grabherr M."/>
            <person name="Forche A."/>
            <person name="Reedy J.L."/>
            <person name="Agrafioti I."/>
            <person name="Arnaud M.B."/>
            <person name="Bates S."/>
            <person name="Brown A.J."/>
            <person name="Brunke S."/>
            <person name="Costanzo M.C."/>
            <person name="Fitzpatrick D.A."/>
            <person name="de Groot P.W."/>
            <person name="Harris D."/>
            <person name="Hoyer L.L."/>
            <person name="Hube B."/>
            <person name="Klis F.M."/>
            <person name="Kodira C."/>
            <person name="Lennard N."/>
            <person name="Logue M.E."/>
            <person name="Martin R."/>
            <person name="Neiman A.M."/>
            <person name="Nikolaou E."/>
            <person name="Quail M.A."/>
            <person name="Quinn J."/>
            <person name="Santos M.C."/>
            <person name="Schmitzberger F.F."/>
            <person name="Sherlock G."/>
            <person name="Shah P."/>
            <person name="Silverstein K.A."/>
            <person name="Skrzypek M.S."/>
            <person name="Soll D."/>
            <person name="Staggs R."/>
            <person name="Stansfield I."/>
            <person name="Stumpf M.P."/>
            <person name="Sudbery P.E."/>
            <person name="Srikantha T."/>
            <person name="Zeng Q."/>
            <person name="Berman J."/>
            <person name="Berriman M."/>
            <person name="Heitman J."/>
            <person name="Gow N.A."/>
            <person name="Lorenz M.C."/>
            <person name="Birren B.W."/>
            <person name="Kellis M."/>
            <person name="Cuomo C.A."/>
        </authorList>
    </citation>
    <scope>NUCLEOTIDE SEQUENCE [LARGE SCALE GENOMIC DNA]</scope>
    <source>
        <strain evidence="13">ATCC 6260 / CBS 566 / DSM 6381 / JCM 1539 / NBRC 10279 / NRRL Y-324</strain>
    </source>
</reference>
<dbReference type="PANTHER" id="PTHR40626:SF7">
    <property type="entry name" value="TRANSCRIPTION FACTOR, PUTATIVE (AFU_ORTHOLOGUE AFUA_1G04110)-RELATED"/>
    <property type="match status" value="1"/>
</dbReference>
<dbReference type="OMA" id="SFFSAHQ"/>
<keyword evidence="4 9" id="KW-0863">Zinc-finger</keyword>